<sequence length="71" mass="7844">MSAAVRHPIPPADLILRCRASGLEGGFQAPLRELEGSFEASAPLRHLRMRWADGGRPVSQFAYYASDRVHP</sequence>
<dbReference type="EMBL" id="LR743511">
    <property type="protein sequence ID" value="CAA2143442.1"/>
    <property type="molecule type" value="Genomic_DNA"/>
</dbReference>
<evidence type="ECO:0000313" key="1">
    <source>
        <dbReference type="EMBL" id="CAA2143442.1"/>
    </source>
</evidence>
<accession>A0A679K6N0</accession>
<dbReference type="AlphaFoldDB" id="A0A679K6N0"/>
<protein>
    <submittedName>
        <fullName evidence="1">Uncharacterized protein</fullName>
    </submittedName>
</protein>
<name>A0A679K6N0_9HYPH</name>
<gene>
    <name evidence="1" type="ORF">MBLL_02826</name>
</gene>
<organism evidence="1">
    <name type="scientific">Methylobacterium bullatum</name>
    <dbReference type="NCBI Taxonomy" id="570505"/>
    <lineage>
        <taxon>Bacteria</taxon>
        <taxon>Pseudomonadati</taxon>
        <taxon>Pseudomonadota</taxon>
        <taxon>Alphaproteobacteria</taxon>
        <taxon>Hyphomicrobiales</taxon>
        <taxon>Methylobacteriaceae</taxon>
        <taxon>Methylobacterium</taxon>
    </lineage>
</organism>
<proteinExistence type="predicted"/>
<reference evidence="1" key="1">
    <citation type="submission" date="2019-12" db="EMBL/GenBank/DDBJ databases">
        <authorList>
            <person name="Cremers G."/>
        </authorList>
    </citation>
    <scope>NUCLEOTIDE SEQUENCE</scope>
    <source>
        <strain evidence="1">Mbul2</strain>
    </source>
</reference>